<feature type="signal peptide" evidence="2">
    <location>
        <begin position="1"/>
        <end position="25"/>
    </location>
</feature>
<reference evidence="3 4" key="1">
    <citation type="submission" date="2023-03" db="EMBL/GenBank/DDBJ databases">
        <title>Genome insight into feeding habits of ladybird beetles.</title>
        <authorList>
            <person name="Li H.-S."/>
            <person name="Huang Y.-H."/>
            <person name="Pang H."/>
        </authorList>
    </citation>
    <scope>NUCLEOTIDE SEQUENCE [LARGE SCALE GENOMIC DNA]</scope>
    <source>
        <strain evidence="3">SYSU_2023b</strain>
        <tissue evidence="3">Whole body</tissue>
    </source>
</reference>
<feature type="compositionally biased region" description="Pro residues" evidence="1">
    <location>
        <begin position="145"/>
        <end position="155"/>
    </location>
</feature>
<organism evidence="3 4">
    <name type="scientific">Henosepilachna vigintioctopunctata</name>
    <dbReference type="NCBI Taxonomy" id="420089"/>
    <lineage>
        <taxon>Eukaryota</taxon>
        <taxon>Metazoa</taxon>
        <taxon>Ecdysozoa</taxon>
        <taxon>Arthropoda</taxon>
        <taxon>Hexapoda</taxon>
        <taxon>Insecta</taxon>
        <taxon>Pterygota</taxon>
        <taxon>Neoptera</taxon>
        <taxon>Endopterygota</taxon>
        <taxon>Coleoptera</taxon>
        <taxon>Polyphaga</taxon>
        <taxon>Cucujiformia</taxon>
        <taxon>Coccinelloidea</taxon>
        <taxon>Coccinellidae</taxon>
        <taxon>Epilachninae</taxon>
        <taxon>Epilachnini</taxon>
        <taxon>Henosepilachna</taxon>
    </lineage>
</organism>
<gene>
    <name evidence="3" type="ORF">WA026_009216</name>
</gene>
<name>A0AAW1UV67_9CUCU</name>
<dbReference type="Proteomes" id="UP001431783">
    <property type="component" value="Unassembled WGS sequence"/>
</dbReference>
<keyword evidence="4" id="KW-1185">Reference proteome</keyword>
<dbReference type="EMBL" id="JARQZJ010000094">
    <property type="protein sequence ID" value="KAK9884985.1"/>
    <property type="molecule type" value="Genomic_DNA"/>
</dbReference>
<feature type="chain" id="PRO_5043833727" evidence="2">
    <location>
        <begin position="26"/>
        <end position="166"/>
    </location>
</feature>
<evidence type="ECO:0000256" key="2">
    <source>
        <dbReference type="SAM" id="SignalP"/>
    </source>
</evidence>
<protein>
    <submittedName>
        <fullName evidence="3">Uncharacterized protein</fullName>
    </submittedName>
</protein>
<accession>A0AAW1UV67</accession>
<sequence length="166" mass="18046">MSQTYHCNWLLLLVLFSFHIFQVKCVKSEVISTKGRNGTYISLPRREDNTGVVQKFTKELANIFTEARKGGGGGGGLGGDGGMGAAIMKSIMSMCSTTIPMVTMTVMGWMKDIMLMGAGAFMMMMYDMLKKSGDQKKIIIKLPPQAAPPPEPAPPTNTGYGPWEGR</sequence>
<keyword evidence="2" id="KW-0732">Signal</keyword>
<proteinExistence type="predicted"/>
<dbReference type="AlphaFoldDB" id="A0AAW1UV67"/>
<evidence type="ECO:0000313" key="4">
    <source>
        <dbReference type="Proteomes" id="UP001431783"/>
    </source>
</evidence>
<evidence type="ECO:0000256" key="1">
    <source>
        <dbReference type="SAM" id="MobiDB-lite"/>
    </source>
</evidence>
<comment type="caution">
    <text evidence="3">The sequence shown here is derived from an EMBL/GenBank/DDBJ whole genome shotgun (WGS) entry which is preliminary data.</text>
</comment>
<feature type="region of interest" description="Disordered" evidence="1">
    <location>
        <begin position="142"/>
        <end position="166"/>
    </location>
</feature>
<evidence type="ECO:0000313" key="3">
    <source>
        <dbReference type="EMBL" id="KAK9884985.1"/>
    </source>
</evidence>